<dbReference type="EMBL" id="MWWQ01000006">
    <property type="protein sequence ID" value="OZG52067.1"/>
    <property type="molecule type" value="Genomic_DNA"/>
</dbReference>
<gene>
    <name evidence="3" type="ORF">PSSU_0850</name>
</gene>
<keyword evidence="4" id="KW-1185">Reference proteome</keyword>
<reference evidence="3 4" key="1">
    <citation type="journal article" date="2017" name="BMC Genomics">
        <title>Comparative genomic and phylogenomic analyses of the Bifidobacteriaceae family.</title>
        <authorList>
            <person name="Lugli G.A."/>
            <person name="Milani C."/>
            <person name="Turroni F."/>
            <person name="Duranti S."/>
            <person name="Mancabelli L."/>
            <person name="Mangifesta M."/>
            <person name="Ferrario C."/>
            <person name="Modesto M."/>
            <person name="Mattarelli P."/>
            <person name="Jiri K."/>
            <person name="van Sinderen D."/>
            <person name="Ventura M."/>
        </authorList>
    </citation>
    <scope>NUCLEOTIDE SEQUENCE [LARGE SCALE GENOMIC DNA]</scope>
    <source>
        <strain evidence="3 4">DSM 24744</strain>
    </source>
</reference>
<proteinExistence type="predicted"/>
<accession>A0A261EYZ0</accession>
<feature type="region of interest" description="Disordered" evidence="1">
    <location>
        <begin position="1"/>
        <end position="77"/>
    </location>
</feature>
<feature type="compositionally biased region" description="Polar residues" evidence="1">
    <location>
        <begin position="31"/>
        <end position="40"/>
    </location>
</feature>
<protein>
    <submittedName>
        <fullName evidence="3">Uncharacterized protein</fullName>
    </submittedName>
</protein>
<feature type="transmembrane region" description="Helical" evidence="2">
    <location>
        <begin position="208"/>
        <end position="230"/>
    </location>
</feature>
<organism evidence="3 4">
    <name type="scientific">Pseudoscardovia suis</name>
    <dbReference type="NCBI Taxonomy" id="987063"/>
    <lineage>
        <taxon>Bacteria</taxon>
        <taxon>Bacillati</taxon>
        <taxon>Actinomycetota</taxon>
        <taxon>Actinomycetes</taxon>
        <taxon>Bifidobacteriales</taxon>
        <taxon>Bifidobacteriaceae</taxon>
        <taxon>Pseudoscardovia</taxon>
    </lineage>
</organism>
<keyword evidence="2" id="KW-0472">Membrane</keyword>
<feature type="transmembrane region" description="Helical" evidence="2">
    <location>
        <begin position="173"/>
        <end position="196"/>
    </location>
</feature>
<name>A0A261EYZ0_9BIFI</name>
<feature type="compositionally biased region" description="Low complexity" evidence="1">
    <location>
        <begin position="41"/>
        <end position="77"/>
    </location>
</feature>
<evidence type="ECO:0000256" key="2">
    <source>
        <dbReference type="SAM" id="Phobius"/>
    </source>
</evidence>
<dbReference type="Proteomes" id="UP000216454">
    <property type="component" value="Unassembled WGS sequence"/>
</dbReference>
<comment type="caution">
    <text evidence="3">The sequence shown here is derived from an EMBL/GenBank/DDBJ whole genome shotgun (WGS) entry which is preliminary data.</text>
</comment>
<dbReference type="AlphaFoldDB" id="A0A261EYZ0"/>
<keyword evidence="2" id="KW-1133">Transmembrane helix</keyword>
<feature type="transmembrane region" description="Helical" evidence="2">
    <location>
        <begin position="148"/>
        <end position="167"/>
    </location>
</feature>
<evidence type="ECO:0000313" key="3">
    <source>
        <dbReference type="EMBL" id="OZG52067.1"/>
    </source>
</evidence>
<keyword evidence="2" id="KW-0812">Transmembrane</keyword>
<sequence>MSDERDYGSNGTAGYVPGTEAPNGYGYHDPNASSTNSAWQGSPSAAYSGASATPSSPSGAMDFAGAGNSANPANPQSSYTGVSVPFNANAIFNANAGTPTKAPRGMDFESIMDSQPSSADSYTTDGDNAVDVKRRSLLNEKLTNGRRVELIVSLVVSIAMIFVHNAMRTGAAGVITATIMNAAFVVLLFSLVRTCFKYDLAFVTGLRRAVIIILTLLGVASAAGLVYYALDVPGVFNPTSVQLSALQVQGNSTGNGPYTLTGKAPSGNTMTFSLTQDEYYACNTGLSGVDTKYRSATISYLPHTKTLTSLTCGSSK</sequence>
<dbReference type="RefSeq" id="WP_094691193.1">
    <property type="nucleotide sequence ID" value="NZ_MWWQ01000006.1"/>
</dbReference>
<evidence type="ECO:0000313" key="4">
    <source>
        <dbReference type="Proteomes" id="UP000216454"/>
    </source>
</evidence>
<evidence type="ECO:0000256" key="1">
    <source>
        <dbReference type="SAM" id="MobiDB-lite"/>
    </source>
</evidence>